<comment type="caution">
    <text evidence="1">The sequence shown here is derived from an EMBL/GenBank/DDBJ whole genome shotgun (WGS) entry which is preliminary data.</text>
</comment>
<dbReference type="EC" id="4.1.2.25" evidence="1"/>
<dbReference type="GO" id="GO:0004150">
    <property type="term" value="F:dihydroneopterin aldolase activity"/>
    <property type="evidence" value="ECO:0007669"/>
    <property type="project" value="UniProtKB-EC"/>
</dbReference>
<dbReference type="Proteomes" id="UP000007820">
    <property type="component" value="Unassembled WGS sequence"/>
</dbReference>
<protein>
    <submittedName>
        <fullName evidence="1">Dihydroneopterin aldolase</fullName>
        <ecNumber evidence="1">4.1.2.25</ecNumber>
    </submittedName>
</protein>
<keyword evidence="1" id="KW-0456">Lyase</keyword>
<evidence type="ECO:0000313" key="2">
    <source>
        <dbReference type="Proteomes" id="UP000007820"/>
    </source>
</evidence>
<organism evidence="1 2">
    <name type="scientific">Prevotella dentalis (strain ATCC 49559 / DSM 3688 / JCM 13448 / NCTC 12043 / ES 2772)</name>
    <name type="common">Mitsuokella dentalis</name>
    <dbReference type="NCBI Taxonomy" id="908937"/>
    <lineage>
        <taxon>Bacteria</taxon>
        <taxon>Pseudomonadati</taxon>
        <taxon>Bacteroidota</taxon>
        <taxon>Bacteroidia</taxon>
        <taxon>Bacteroidales</taxon>
        <taxon>Prevotellaceae</taxon>
        <taxon>Prevotella</taxon>
    </lineage>
</organism>
<sequence>MPVSFHRSTSAGGNPRNSGRILHCSLPLFPILTCKGGGNVLVTLLCPKLV</sequence>
<dbReference type="AlphaFoldDB" id="F9D561"/>
<reference evidence="1 2" key="1">
    <citation type="submission" date="2011-04" db="EMBL/GenBank/DDBJ databases">
        <authorList>
            <person name="Muzny D."/>
            <person name="Qin X."/>
            <person name="Deng J."/>
            <person name="Jiang H."/>
            <person name="Liu Y."/>
            <person name="Qu J."/>
            <person name="Song X.-Z."/>
            <person name="Zhang L."/>
            <person name="Thornton R."/>
            <person name="Coyle M."/>
            <person name="Francisco L."/>
            <person name="Jackson L."/>
            <person name="Javaid M."/>
            <person name="Korchina V."/>
            <person name="Kovar C."/>
            <person name="Mata R."/>
            <person name="Mathew T."/>
            <person name="Ngo R."/>
            <person name="Nguyen L."/>
            <person name="Nguyen N."/>
            <person name="Okwuonu G."/>
            <person name="Ongeri F."/>
            <person name="Pham C."/>
            <person name="Simmons D."/>
            <person name="Wilczek-Boney K."/>
            <person name="Hale W."/>
            <person name="Jakkamsetti A."/>
            <person name="Pham P."/>
            <person name="Ruth R."/>
            <person name="San Lucas F."/>
            <person name="Warren J."/>
            <person name="Zhang J."/>
            <person name="Zhao Z."/>
            <person name="Zhou C."/>
            <person name="Zhu D."/>
            <person name="Lee S."/>
            <person name="Bess C."/>
            <person name="Blankenburg K."/>
            <person name="Forbes L."/>
            <person name="Fu Q."/>
            <person name="Gubbala S."/>
            <person name="Hirani K."/>
            <person name="Jayaseelan J.C."/>
            <person name="Lara F."/>
            <person name="Munidasa M."/>
            <person name="Palculict T."/>
            <person name="Patil S."/>
            <person name="Pu L.-L."/>
            <person name="Saada N."/>
            <person name="Tang L."/>
            <person name="Weissenberger G."/>
            <person name="Zhu Y."/>
            <person name="Hemphill L."/>
            <person name="Shang Y."/>
            <person name="Youmans B."/>
            <person name="Ayvaz T."/>
            <person name="Ross M."/>
            <person name="Santibanez J."/>
            <person name="Aqrawi P."/>
            <person name="Gross S."/>
            <person name="Joshi V."/>
            <person name="Fowler G."/>
            <person name="Nazareth L."/>
            <person name="Reid J."/>
            <person name="Worley K."/>
            <person name="Petrosino J."/>
            <person name="Highlander S."/>
            <person name="Gibbs R."/>
        </authorList>
    </citation>
    <scope>NUCLEOTIDE SEQUENCE [LARGE SCALE GENOMIC DNA]</scope>
    <source>
        <strain evidence="1 2">DSM 3688</strain>
    </source>
</reference>
<name>F9D561_PREDD</name>
<accession>F9D561</accession>
<dbReference type="EMBL" id="AFPW01000028">
    <property type="protein sequence ID" value="EGQ13482.1"/>
    <property type="molecule type" value="Genomic_DNA"/>
</dbReference>
<proteinExistence type="predicted"/>
<evidence type="ECO:0000313" key="1">
    <source>
        <dbReference type="EMBL" id="EGQ13482.1"/>
    </source>
</evidence>
<gene>
    <name evidence="1" type="primary">folB2</name>
    <name evidence="1" type="ORF">HMPREF9136_1989</name>
</gene>